<sequence>MAHLHLHRPSKRSNSTPRTPKSPTIEQFLQGEASAWSGTTSSTMLRDHDLELDHHQHQQKQSVLNRVKEKARRWRHSLSRKRHIDTMNATPSWGVSLEEDGCREQDPENLGAPMSESKMAPEGHKETARQHPRSNPLTPEKQTLHGSIREQPTVPRQGKDKQNHSSASDTSNNNKTFTSTVTEKLAPAYNAVSDATTAITSKIQNISVGGDPAQSPSPAQASSSPASSPTTTEQSPKFYDAPVSSSAPEKCPEGAGEETSPGKQIWEKGVSMKEYLMQKLEPGDDERALSQVISDAISPKRAPGDAGVVGKVKEAVTSLLRKDDSFTLWKSSSSQDPASSSLREEARKDKSHGRVLQTN</sequence>
<feature type="region of interest" description="Disordered" evidence="1">
    <location>
        <begin position="89"/>
        <end position="176"/>
    </location>
</feature>
<feature type="domain" description="LTI65/LTI78 PGEED repeat" evidence="2">
    <location>
        <begin position="268"/>
        <end position="297"/>
    </location>
</feature>
<feature type="compositionally biased region" description="Basic and acidic residues" evidence="1">
    <location>
        <begin position="47"/>
        <end position="56"/>
    </location>
</feature>
<dbReference type="Pfam" id="PF23399">
    <property type="entry name" value="LTI65_PGEED"/>
    <property type="match status" value="1"/>
</dbReference>
<feature type="region of interest" description="Disordered" evidence="1">
    <location>
        <begin position="206"/>
        <end position="266"/>
    </location>
</feature>
<feature type="region of interest" description="Disordered" evidence="1">
    <location>
        <begin position="329"/>
        <end position="359"/>
    </location>
</feature>
<dbReference type="InterPro" id="IPR057059">
    <property type="entry name" value="LTI65/LTI78_PGEED"/>
</dbReference>
<evidence type="ECO:0000256" key="1">
    <source>
        <dbReference type="SAM" id="MobiDB-lite"/>
    </source>
</evidence>
<feature type="compositionally biased region" description="Basic residues" evidence="1">
    <location>
        <begin position="1"/>
        <end position="11"/>
    </location>
</feature>
<feature type="compositionally biased region" description="Polar residues" evidence="1">
    <location>
        <begin position="133"/>
        <end position="145"/>
    </location>
</feature>
<dbReference type="PANTHER" id="PTHR33836:SF7">
    <property type="entry name" value="LOW-TEMPERATURE-INDUCED PROTEIN"/>
    <property type="match status" value="1"/>
</dbReference>
<feature type="region of interest" description="Disordered" evidence="1">
    <location>
        <begin position="1"/>
        <end position="24"/>
    </location>
</feature>
<proteinExistence type="predicted"/>
<gene>
    <name evidence="3" type="ORF">SAY86_008941</name>
</gene>
<dbReference type="InterPro" id="IPR037491">
    <property type="entry name" value="LTI78/LTI65"/>
</dbReference>
<evidence type="ECO:0000313" key="4">
    <source>
        <dbReference type="Proteomes" id="UP001346149"/>
    </source>
</evidence>
<feature type="compositionally biased region" description="Basic and acidic residues" evidence="1">
    <location>
        <begin position="119"/>
        <end position="129"/>
    </location>
</feature>
<feature type="compositionally biased region" description="Low complexity" evidence="1">
    <location>
        <begin position="212"/>
        <end position="236"/>
    </location>
</feature>
<dbReference type="EMBL" id="JAXQNO010000024">
    <property type="protein sequence ID" value="KAK4763173.1"/>
    <property type="molecule type" value="Genomic_DNA"/>
</dbReference>
<feature type="compositionally biased region" description="Polar residues" evidence="1">
    <location>
        <begin position="164"/>
        <end position="176"/>
    </location>
</feature>
<comment type="caution">
    <text evidence="3">The sequence shown here is derived from an EMBL/GenBank/DDBJ whole genome shotgun (WGS) entry which is preliminary data.</text>
</comment>
<dbReference type="GO" id="GO:0009737">
    <property type="term" value="P:response to abscisic acid"/>
    <property type="evidence" value="ECO:0007669"/>
    <property type="project" value="InterPro"/>
</dbReference>
<feature type="compositionally biased region" description="Low complexity" evidence="1">
    <location>
        <begin position="331"/>
        <end position="341"/>
    </location>
</feature>
<name>A0AAN7QBX7_TRANT</name>
<reference evidence="3 4" key="1">
    <citation type="journal article" date="2023" name="Hortic Res">
        <title>Pangenome of water caltrop reveals structural variations and asymmetric subgenome divergence after allopolyploidization.</title>
        <authorList>
            <person name="Zhang X."/>
            <person name="Chen Y."/>
            <person name="Wang L."/>
            <person name="Yuan Y."/>
            <person name="Fang M."/>
            <person name="Shi L."/>
            <person name="Lu R."/>
            <person name="Comes H.P."/>
            <person name="Ma Y."/>
            <person name="Chen Y."/>
            <person name="Huang G."/>
            <person name="Zhou Y."/>
            <person name="Zheng Z."/>
            <person name="Qiu Y."/>
        </authorList>
    </citation>
    <scope>NUCLEOTIDE SEQUENCE [LARGE SCALE GENOMIC DNA]</scope>
    <source>
        <strain evidence="3">F231</strain>
    </source>
</reference>
<dbReference type="AlphaFoldDB" id="A0AAN7QBX7"/>
<keyword evidence="4" id="KW-1185">Reference proteome</keyword>
<evidence type="ECO:0000259" key="2">
    <source>
        <dbReference type="Pfam" id="PF23399"/>
    </source>
</evidence>
<feature type="compositionally biased region" description="Polar residues" evidence="1">
    <location>
        <begin position="12"/>
        <end position="24"/>
    </location>
</feature>
<accession>A0AAN7QBX7</accession>
<dbReference type="Proteomes" id="UP001346149">
    <property type="component" value="Unassembled WGS sequence"/>
</dbReference>
<dbReference type="PANTHER" id="PTHR33836">
    <property type="entry name" value="LOW-TEMPERATURE-INDUCED 65 KDA PROTEIN-RELATED"/>
    <property type="match status" value="1"/>
</dbReference>
<feature type="region of interest" description="Disordered" evidence="1">
    <location>
        <begin position="47"/>
        <end position="69"/>
    </location>
</feature>
<evidence type="ECO:0000313" key="3">
    <source>
        <dbReference type="EMBL" id="KAK4763173.1"/>
    </source>
</evidence>
<organism evidence="3 4">
    <name type="scientific">Trapa natans</name>
    <name type="common">Water chestnut</name>
    <dbReference type="NCBI Taxonomy" id="22666"/>
    <lineage>
        <taxon>Eukaryota</taxon>
        <taxon>Viridiplantae</taxon>
        <taxon>Streptophyta</taxon>
        <taxon>Embryophyta</taxon>
        <taxon>Tracheophyta</taxon>
        <taxon>Spermatophyta</taxon>
        <taxon>Magnoliopsida</taxon>
        <taxon>eudicotyledons</taxon>
        <taxon>Gunneridae</taxon>
        <taxon>Pentapetalae</taxon>
        <taxon>rosids</taxon>
        <taxon>malvids</taxon>
        <taxon>Myrtales</taxon>
        <taxon>Lythraceae</taxon>
        <taxon>Trapa</taxon>
    </lineage>
</organism>
<protein>
    <recommendedName>
        <fullName evidence="2">LTI65/LTI78 PGEED repeat domain-containing protein</fullName>
    </recommendedName>
</protein>